<dbReference type="EMBL" id="JH767168">
    <property type="protein sequence ID" value="EQC31493.1"/>
    <property type="molecule type" value="Genomic_DNA"/>
</dbReference>
<proteinExistence type="predicted"/>
<dbReference type="Proteomes" id="UP000030762">
    <property type="component" value="Unassembled WGS sequence"/>
</dbReference>
<evidence type="ECO:0000313" key="2">
    <source>
        <dbReference type="Proteomes" id="UP000030762"/>
    </source>
</evidence>
<dbReference type="RefSeq" id="XP_008614892.1">
    <property type="nucleotide sequence ID" value="XM_008616670.1"/>
</dbReference>
<dbReference type="InParanoid" id="T0RGT4"/>
<evidence type="ECO:0000313" key="1">
    <source>
        <dbReference type="EMBL" id="EQC31493.1"/>
    </source>
</evidence>
<dbReference type="AlphaFoldDB" id="T0RGT4"/>
<sequence length="372" mass="40863">MAVAAVVTAAVVAAVASLLLLRPRVQRQLQPRVRRQAPHPALAPYLRHQPMPNQGMRPMPPAMIYTPVRPVVFVPMYRPYAYSYMYFPPPYFYYHPYYYPLYITPTHWTQYPCYQTNCQARYNQCLATYNNDGCVCYPGFLQCVQTNCYNDYTPAYQQCQSAIPNANRCVLTCAPQAYPDPAVAPVQYSLYSTMWIQGANATGFQNYAYAFTETLASYLSSNSSDGASNTTSATIGNPPVVMANVTLSKTADIIVNGTSLLQVDVFIKRPTFESLNTTANKLNAIMANKTMELQNALVKAGVLFETTQLSVQTSQTSVDTLTKDGGILVADASQSQSDTISDGVMVNAAATASPWPSATIMVVFLLTAHVLG</sequence>
<gene>
    <name evidence="1" type="ORF">SDRG_10668</name>
</gene>
<dbReference type="GeneID" id="19951395"/>
<accession>T0RGT4</accession>
<protein>
    <submittedName>
        <fullName evidence="1">Uncharacterized protein</fullName>
    </submittedName>
</protein>
<name>T0RGT4_SAPDV</name>
<dbReference type="OrthoDB" id="78106at2759"/>
<keyword evidence="2" id="KW-1185">Reference proteome</keyword>
<organism evidence="1 2">
    <name type="scientific">Saprolegnia diclina (strain VS20)</name>
    <dbReference type="NCBI Taxonomy" id="1156394"/>
    <lineage>
        <taxon>Eukaryota</taxon>
        <taxon>Sar</taxon>
        <taxon>Stramenopiles</taxon>
        <taxon>Oomycota</taxon>
        <taxon>Saprolegniomycetes</taxon>
        <taxon>Saprolegniales</taxon>
        <taxon>Saprolegniaceae</taxon>
        <taxon>Saprolegnia</taxon>
    </lineage>
</organism>
<reference evidence="1 2" key="1">
    <citation type="submission" date="2012-04" db="EMBL/GenBank/DDBJ databases">
        <title>The Genome Sequence of Saprolegnia declina VS20.</title>
        <authorList>
            <consortium name="The Broad Institute Genome Sequencing Platform"/>
            <person name="Russ C."/>
            <person name="Nusbaum C."/>
            <person name="Tyler B."/>
            <person name="van West P."/>
            <person name="Dieguez-Uribeondo J."/>
            <person name="de Bruijn I."/>
            <person name="Tripathy S."/>
            <person name="Jiang R."/>
            <person name="Young S.K."/>
            <person name="Zeng Q."/>
            <person name="Gargeya S."/>
            <person name="Fitzgerald M."/>
            <person name="Haas B."/>
            <person name="Abouelleil A."/>
            <person name="Alvarado L."/>
            <person name="Arachchi H.M."/>
            <person name="Berlin A."/>
            <person name="Chapman S.B."/>
            <person name="Goldberg J."/>
            <person name="Griggs A."/>
            <person name="Gujja S."/>
            <person name="Hansen M."/>
            <person name="Howarth C."/>
            <person name="Imamovic A."/>
            <person name="Larimer J."/>
            <person name="McCowen C."/>
            <person name="Montmayeur A."/>
            <person name="Murphy C."/>
            <person name="Neiman D."/>
            <person name="Pearson M."/>
            <person name="Priest M."/>
            <person name="Roberts A."/>
            <person name="Saif S."/>
            <person name="Shea T."/>
            <person name="Sisk P."/>
            <person name="Sykes S."/>
            <person name="Wortman J."/>
            <person name="Nusbaum C."/>
            <person name="Birren B."/>
        </authorList>
    </citation>
    <scope>NUCLEOTIDE SEQUENCE [LARGE SCALE GENOMIC DNA]</scope>
    <source>
        <strain evidence="1 2">VS20</strain>
    </source>
</reference>
<dbReference type="OMA" id="AIMANKT"/>
<dbReference type="VEuPathDB" id="FungiDB:SDRG_10668"/>